<sequence length="448" mass="48655">MNTFCELVASSHLKSPGGTKPYAIKSQARSLRSLALCFLVSALTCIIAAPATSEDAKLPPTDSEYPEVIPGPGLPSLESLGLTSADLYRNRTMNALSSRNEDDYIIYCLTGGATTSVSTAQVCINYLSSLGTGDCMVPANPDVITFCSSGQSVICGTNVWGNGQAVHSWCSDVAVTAQSIVDLCQTNGQVDGYGQAAENSNMLGYVALAINHDYKLYPMSLTPNPATEFSSSTIENFSAQASEFTAPILRVIPYITFASSVVRTTFAFIWSLFHPLLRLSPLPIILYVLGPAIVFVDIFTTVFIRAPYTIIVYLMEALYPLYVFCGVACITGVILGLSARIISRLIVAAMSAEEEPPHMDENEDEPRLDSDLKGKGRQREPERVRVKVKVESESAISSVRIACQMPPGIHTLSTLLCGLVATMKHYKPTFLILESYFVQRVNHTPMDR</sequence>
<proteinExistence type="predicted"/>
<comment type="caution">
    <text evidence="1">The sequence shown here is derived from an EMBL/GenBank/DDBJ whole genome shotgun (WGS) entry which is preliminary data.</text>
</comment>
<accession>A0ACB8GMC6</accession>
<reference evidence="1" key="1">
    <citation type="submission" date="2021-10" db="EMBL/GenBank/DDBJ databases">
        <title>Psilocybe cubensis genome.</title>
        <authorList>
            <person name="Mckernan K.J."/>
            <person name="Crawford S."/>
            <person name="Trippe A."/>
            <person name="Kane L.T."/>
            <person name="Mclaughlin S."/>
        </authorList>
    </citation>
    <scope>NUCLEOTIDE SEQUENCE</scope>
    <source>
        <strain evidence="1">MGC-MH-2018</strain>
    </source>
</reference>
<gene>
    <name evidence="1" type="ORF">JR316_0010538</name>
</gene>
<name>A0ACB8GMC6_PSICU</name>
<keyword evidence="2" id="KW-1185">Reference proteome</keyword>
<evidence type="ECO:0000313" key="2">
    <source>
        <dbReference type="Proteomes" id="UP000664032"/>
    </source>
</evidence>
<organism evidence="1 2">
    <name type="scientific">Psilocybe cubensis</name>
    <name type="common">Psychedelic mushroom</name>
    <name type="synonym">Stropharia cubensis</name>
    <dbReference type="NCBI Taxonomy" id="181762"/>
    <lineage>
        <taxon>Eukaryota</taxon>
        <taxon>Fungi</taxon>
        <taxon>Dikarya</taxon>
        <taxon>Basidiomycota</taxon>
        <taxon>Agaricomycotina</taxon>
        <taxon>Agaricomycetes</taxon>
        <taxon>Agaricomycetidae</taxon>
        <taxon>Agaricales</taxon>
        <taxon>Agaricineae</taxon>
        <taxon>Strophariaceae</taxon>
        <taxon>Psilocybe</taxon>
    </lineage>
</organism>
<evidence type="ECO:0000313" key="1">
    <source>
        <dbReference type="EMBL" id="KAH9476625.1"/>
    </source>
</evidence>
<dbReference type="Proteomes" id="UP000664032">
    <property type="component" value="Unassembled WGS sequence"/>
</dbReference>
<protein>
    <submittedName>
        <fullName evidence="1">Uncharacterized protein</fullName>
    </submittedName>
</protein>
<dbReference type="EMBL" id="JAFIQS020000010">
    <property type="protein sequence ID" value="KAH9476625.1"/>
    <property type="molecule type" value="Genomic_DNA"/>
</dbReference>